<dbReference type="Proteomes" id="UP001152872">
    <property type="component" value="Unassembled WGS sequence"/>
</dbReference>
<dbReference type="InterPro" id="IPR016130">
    <property type="entry name" value="Tyr_Pase_AS"/>
</dbReference>
<dbReference type="SUPFAM" id="SSF52799">
    <property type="entry name" value="(Phosphotyrosine protein) phosphatases II"/>
    <property type="match status" value="1"/>
</dbReference>
<keyword evidence="4" id="KW-1185">Reference proteome</keyword>
<dbReference type="PANTHER" id="PTHR31126:SF1">
    <property type="entry name" value="TYROSINE SPECIFIC PROTEIN PHOSPHATASES DOMAIN-CONTAINING PROTEIN"/>
    <property type="match status" value="1"/>
</dbReference>
<evidence type="ECO:0000256" key="1">
    <source>
        <dbReference type="ARBA" id="ARBA00009580"/>
    </source>
</evidence>
<dbReference type="Gene3D" id="3.90.190.10">
    <property type="entry name" value="Protein tyrosine phosphatase superfamily"/>
    <property type="match status" value="1"/>
</dbReference>
<name>A0A9X4RJK3_9CYAN</name>
<evidence type="ECO:0000313" key="3">
    <source>
        <dbReference type="EMBL" id="MDG3496095.1"/>
    </source>
</evidence>
<comment type="caution">
    <text evidence="3">The sequence shown here is derived from an EMBL/GenBank/DDBJ whole genome shotgun (WGS) entry which is preliminary data.</text>
</comment>
<feature type="domain" description="Tyrosine specific protein phosphatases" evidence="2">
    <location>
        <begin position="90"/>
        <end position="140"/>
    </location>
</feature>
<dbReference type="PROSITE" id="PS00383">
    <property type="entry name" value="TYR_PHOSPHATASE_1"/>
    <property type="match status" value="1"/>
</dbReference>
<dbReference type="RefSeq" id="WP_009628257.1">
    <property type="nucleotide sequence ID" value="NZ_VBTY01000152.1"/>
</dbReference>
<dbReference type="InterPro" id="IPR000387">
    <property type="entry name" value="Tyr_Pase_dom"/>
</dbReference>
<dbReference type="EMBL" id="VBTY01000152">
    <property type="protein sequence ID" value="MDG3496095.1"/>
    <property type="molecule type" value="Genomic_DNA"/>
</dbReference>
<dbReference type="InterPro" id="IPR029021">
    <property type="entry name" value="Prot-tyrosine_phosphatase-like"/>
</dbReference>
<sequence>MGLDYSNGCVNFRDIGESLELITGTSVFPKNKLFRGGKIDFVKHATTIQNPATILNLRRGQDPQCLPTIYAHFPASNDLEKYETSNRKVRRWLNDVVSYLSKPDTQFPLLIHCTSGKDRTGVVVAAILTIVGIDRSTIIEEYLLSEGEVHPRWIEMALDGIADPKKYFHRVDLQALVHRLAK</sequence>
<proteinExistence type="inferred from homology"/>
<comment type="similarity">
    <text evidence="1">Belongs to the protein-tyrosine phosphatase family.</text>
</comment>
<dbReference type="InterPro" id="IPR026893">
    <property type="entry name" value="Tyr/Ser_Pase_IphP-type"/>
</dbReference>
<protein>
    <submittedName>
        <fullName evidence="3">Tyrosine-protein phosphatase</fullName>
    </submittedName>
</protein>
<dbReference type="PANTHER" id="PTHR31126">
    <property type="entry name" value="TYROSINE-PROTEIN PHOSPHATASE"/>
    <property type="match status" value="1"/>
</dbReference>
<reference evidence="3" key="1">
    <citation type="submission" date="2019-05" db="EMBL/GenBank/DDBJ databases">
        <title>Whole genome sequencing of Pseudanabaena catenata USMAC16.</title>
        <authorList>
            <person name="Khan Z."/>
            <person name="Omar W.M."/>
            <person name="Convey P."/>
            <person name="Merican F."/>
            <person name="Najimudin N."/>
        </authorList>
    </citation>
    <scope>NUCLEOTIDE SEQUENCE</scope>
    <source>
        <strain evidence="3">USMAC16</strain>
    </source>
</reference>
<evidence type="ECO:0000259" key="2">
    <source>
        <dbReference type="PROSITE" id="PS50056"/>
    </source>
</evidence>
<dbReference type="AlphaFoldDB" id="A0A9X4RJK3"/>
<dbReference type="PROSITE" id="PS50056">
    <property type="entry name" value="TYR_PHOSPHATASE_2"/>
    <property type="match status" value="1"/>
</dbReference>
<dbReference type="Pfam" id="PF13350">
    <property type="entry name" value="Y_phosphatase3"/>
    <property type="match status" value="1"/>
</dbReference>
<accession>A0A9X4RJK3</accession>
<evidence type="ECO:0000313" key="4">
    <source>
        <dbReference type="Proteomes" id="UP001152872"/>
    </source>
</evidence>
<dbReference type="GO" id="GO:0004721">
    <property type="term" value="F:phosphoprotein phosphatase activity"/>
    <property type="evidence" value="ECO:0007669"/>
    <property type="project" value="InterPro"/>
</dbReference>
<gene>
    <name evidence="3" type="ORF">FEV09_16230</name>
</gene>
<organism evidence="3 4">
    <name type="scientific">Pseudanabaena catenata USMAC16</name>
    <dbReference type="NCBI Taxonomy" id="1855837"/>
    <lineage>
        <taxon>Bacteria</taxon>
        <taxon>Bacillati</taxon>
        <taxon>Cyanobacteriota</taxon>
        <taxon>Cyanophyceae</taxon>
        <taxon>Pseudanabaenales</taxon>
        <taxon>Pseudanabaenaceae</taxon>
        <taxon>Pseudanabaena</taxon>
    </lineage>
</organism>